<dbReference type="InterPro" id="IPR036691">
    <property type="entry name" value="Endo/exonu/phosph_ase_sf"/>
</dbReference>
<proteinExistence type="predicted"/>
<accession>A0AAE1MTN5</accession>
<sequence length="119" mass="13525">MIIVSWNCRGAGSRSFPLKIKDIVNKYYVNILCLLEPRISGVRADKVCRKLGFSHWMRVEATGFSGGIWLLWNSNEFDITYLTSTTQLLHCHVRDLGNNTMNLLTIVYGETTLVGRMAL</sequence>
<evidence type="ECO:0000313" key="2">
    <source>
        <dbReference type="Proteomes" id="UP001293593"/>
    </source>
</evidence>
<dbReference type="PANTHER" id="PTHR35218">
    <property type="entry name" value="RNASE H DOMAIN-CONTAINING PROTEIN"/>
    <property type="match status" value="1"/>
</dbReference>
<keyword evidence="2" id="KW-1185">Reference proteome</keyword>
<organism evidence="1 2">
    <name type="scientific">Acacia crassicarpa</name>
    <name type="common">northern wattle</name>
    <dbReference type="NCBI Taxonomy" id="499986"/>
    <lineage>
        <taxon>Eukaryota</taxon>
        <taxon>Viridiplantae</taxon>
        <taxon>Streptophyta</taxon>
        <taxon>Embryophyta</taxon>
        <taxon>Tracheophyta</taxon>
        <taxon>Spermatophyta</taxon>
        <taxon>Magnoliopsida</taxon>
        <taxon>eudicotyledons</taxon>
        <taxon>Gunneridae</taxon>
        <taxon>Pentapetalae</taxon>
        <taxon>rosids</taxon>
        <taxon>fabids</taxon>
        <taxon>Fabales</taxon>
        <taxon>Fabaceae</taxon>
        <taxon>Caesalpinioideae</taxon>
        <taxon>mimosoid clade</taxon>
        <taxon>Acacieae</taxon>
        <taxon>Acacia</taxon>
    </lineage>
</organism>
<name>A0AAE1MTN5_9FABA</name>
<dbReference type="Proteomes" id="UP001293593">
    <property type="component" value="Unassembled WGS sequence"/>
</dbReference>
<reference evidence="1" key="1">
    <citation type="submission" date="2023-10" db="EMBL/GenBank/DDBJ databases">
        <title>Chromosome-level genome of the transformable northern wattle, Acacia crassicarpa.</title>
        <authorList>
            <person name="Massaro I."/>
            <person name="Sinha N.R."/>
            <person name="Poethig S."/>
            <person name="Leichty A.R."/>
        </authorList>
    </citation>
    <scope>NUCLEOTIDE SEQUENCE</scope>
    <source>
        <strain evidence="1">Acra3RX</strain>
        <tissue evidence="1">Leaf</tissue>
    </source>
</reference>
<dbReference type="EMBL" id="JAWXYG010000005">
    <property type="protein sequence ID" value="KAK4273266.1"/>
    <property type="molecule type" value="Genomic_DNA"/>
</dbReference>
<dbReference type="AlphaFoldDB" id="A0AAE1MTN5"/>
<protein>
    <submittedName>
        <fullName evidence="1">Uncharacterized protein</fullName>
    </submittedName>
</protein>
<dbReference type="Gene3D" id="3.60.10.10">
    <property type="entry name" value="Endonuclease/exonuclease/phosphatase"/>
    <property type="match status" value="1"/>
</dbReference>
<dbReference type="SUPFAM" id="SSF56219">
    <property type="entry name" value="DNase I-like"/>
    <property type="match status" value="1"/>
</dbReference>
<comment type="caution">
    <text evidence="1">The sequence shown here is derived from an EMBL/GenBank/DDBJ whole genome shotgun (WGS) entry which is preliminary data.</text>
</comment>
<dbReference type="PANTHER" id="PTHR35218:SF9">
    <property type="entry name" value="ENDONUCLEASE_EXONUCLEASE_PHOSPHATASE DOMAIN-CONTAINING PROTEIN"/>
    <property type="match status" value="1"/>
</dbReference>
<evidence type="ECO:0000313" key="1">
    <source>
        <dbReference type="EMBL" id="KAK4273266.1"/>
    </source>
</evidence>
<gene>
    <name evidence="1" type="ORF">QN277_021703</name>
</gene>